<dbReference type="AlphaFoldDB" id="B4FMF2"/>
<dbReference type="GO" id="GO:0003735">
    <property type="term" value="F:structural constituent of ribosome"/>
    <property type="evidence" value="ECO:0007669"/>
    <property type="project" value="InterPro"/>
</dbReference>
<dbReference type="PANTHER" id="PTHR11581">
    <property type="entry name" value="30S/40S RIBOSOMAL PROTEIN S4"/>
    <property type="match status" value="1"/>
</dbReference>
<dbReference type="InterPro" id="IPR036986">
    <property type="entry name" value="S4_RNA-bd_sf"/>
</dbReference>
<evidence type="ECO:0000313" key="1">
    <source>
        <dbReference type="EMBL" id="ACF83295.1"/>
    </source>
</evidence>
<dbReference type="GO" id="GO:0006412">
    <property type="term" value="P:translation"/>
    <property type="evidence" value="ECO:0007669"/>
    <property type="project" value="InterPro"/>
</dbReference>
<dbReference type="GO" id="GO:0003723">
    <property type="term" value="F:RNA binding"/>
    <property type="evidence" value="ECO:0007669"/>
    <property type="project" value="InterPro"/>
</dbReference>
<dbReference type="InterPro" id="IPR000876">
    <property type="entry name" value="Ribosomal_eS4"/>
</dbReference>
<protein>
    <submittedName>
        <fullName evidence="1">Uncharacterized protein</fullName>
    </submittedName>
</protein>
<organism evidence="1">
    <name type="scientific">Zea mays</name>
    <name type="common">Maize</name>
    <dbReference type="NCBI Taxonomy" id="4577"/>
    <lineage>
        <taxon>Eukaryota</taxon>
        <taxon>Viridiplantae</taxon>
        <taxon>Streptophyta</taxon>
        <taxon>Embryophyta</taxon>
        <taxon>Tracheophyta</taxon>
        <taxon>Spermatophyta</taxon>
        <taxon>Magnoliopsida</taxon>
        <taxon>Liliopsida</taxon>
        <taxon>Poales</taxon>
        <taxon>Poaceae</taxon>
        <taxon>PACMAD clade</taxon>
        <taxon>Panicoideae</taxon>
        <taxon>Andropogonodae</taxon>
        <taxon>Andropogoneae</taxon>
        <taxon>Tripsacinae</taxon>
        <taxon>Zea</taxon>
    </lineage>
</organism>
<sequence length="66" mass="7631">MPLILIIRNMLKYALTYREVISILMQRHVLVDGKVRTDKTYPAGFMGMPISLLMHKDTYTHILVAV</sequence>
<name>B4FMF2_MAIZE</name>
<accession>B4FMF2</accession>
<proteinExistence type="evidence at transcript level"/>
<dbReference type="PANTHER" id="PTHR11581:SF40">
    <property type="entry name" value="SMALL RIBOSOMAL SUBUNIT PROTEIN ES4"/>
    <property type="match status" value="1"/>
</dbReference>
<dbReference type="EMBL" id="BT038290">
    <property type="protein sequence ID" value="ACF83295.1"/>
    <property type="molecule type" value="mRNA"/>
</dbReference>
<reference evidence="1" key="1">
    <citation type="journal article" date="2009" name="PLoS Genet.">
        <title>Sequencing, mapping, and analysis of 27,455 maize full-length cDNAs.</title>
        <authorList>
            <person name="Soderlund C."/>
            <person name="Descour A."/>
            <person name="Kudrna D."/>
            <person name="Bomhoff M."/>
            <person name="Boyd L."/>
            <person name="Currie J."/>
            <person name="Angelova A."/>
            <person name="Collura K."/>
            <person name="Wissotski M."/>
            <person name="Ashley E."/>
            <person name="Morrow D."/>
            <person name="Fernandes J."/>
            <person name="Walbot V."/>
            <person name="Yu Y."/>
        </authorList>
    </citation>
    <scope>NUCLEOTIDE SEQUENCE</scope>
    <source>
        <strain evidence="1">B73</strain>
    </source>
</reference>
<dbReference type="Gene3D" id="3.10.290.10">
    <property type="entry name" value="RNA-binding S4 domain"/>
    <property type="match status" value="1"/>
</dbReference>
<dbReference type="GO" id="GO:0005840">
    <property type="term" value="C:ribosome"/>
    <property type="evidence" value="ECO:0007669"/>
    <property type="project" value="InterPro"/>
</dbReference>